<keyword evidence="1" id="KW-0732">Signal</keyword>
<keyword evidence="3" id="KW-1185">Reference proteome</keyword>
<evidence type="ECO:0000313" key="2">
    <source>
        <dbReference type="EMBL" id="KAK9704367.1"/>
    </source>
</evidence>
<dbReference type="AlphaFoldDB" id="A0AAW1JJ31"/>
<dbReference type="Proteomes" id="UP001458880">
    <property type="component" value="Unassembled WGS sequence"/>
</dbReference>
<reference evidence="2 3" key="1">
    <citation type="journal article" date="2024" name="BMC Genomics">
        <title>De novo assembly and annotation of Popillia japonica's genome with initial clues to its potential as an invasive pest.</title>
        <authorList>
            <person name="Cucini C."/>
            <person name="Boschi S."/>
            <person name="Funari R."/>
            <person name="Cardaioli E."/>
            <person name="Iannotti N."/>
            <person name="Marturano G."/>
            <person name="Paoli F."/>
            <person name="Bruttini M."/>
            <person name="Carapelli A."/>
            <person name="Frati F."/>
            <person name="Nardi F."/>
        </authorList>
    </citation>
    <scope>NUCLEOTIDE SEQUENCE [LARGE SCALE GENOMIC DNA]</scope>
    <source>
        <strain evidence="2">DMR45628</strain>
    </source>
</reference>
<sequence length="188" mass="22190">MAPSFYQIRYILPLSVLLLIPFSYTQRDVTRNLHNSESEKQMMWKVLKTIFNAPIEVNGENDYTLEETSEEQRKNMVERHSDYSYRRRMPYKTCKVVQEPLYESDDFEPKYKNISCVETTEDPFGSVMSYAGDHEYCYIFHHPHDSVSCETKTQSIQLFRYNQQEQRCERRSRIIGVGCGCSVGITYA</sequence>
<gene>
    <name evidence="2" type="ORF">QE152_g28348</name>
</gene>
<protein>
    <submittedName>
        <fullName evidence="2">Uncharacterized protein</fullName>
    </submittedName>
</protein>
<accession>A0AAW1JJ31</accession>
<comment type="caution">
    <text evidence="2">The sequence shown here is derived from an EMBL/GenBank/DDBJ whole genome shotgun (WGS) entry which is preliminary data.</text>
</comment>
<evidence type="ECO:0000256" key="1">
    <source>
        <dbReference type="SAM" id="SignalP"/>
    </source>
</evidence>
<organism evidence="2 3">
    <name type="scientific">Popillia japonica</name>
    <name type="common">Japanese beetle</name>
    <dbReference type="NCBI Taxonomy" id="7064"/>
    <lineage>
        <taxon>Eukaryota</taxon>
        <taxon>Metazoa</taxon>
        <taxon>Ecdysozoa</taxon>
        <taxon>Arthropoda</taxon>
        <taxon>Hexapoda</taxon>
        <taxon>Insecta</taxon>
        <taxon>Pterygota</taxon>
        <taxon>Neoptera</taxon>
        <taxon>Endopterygota</taxon>
        <taxon>Coleoptera</taxon>
        <taxon>Polyphaga</taxon>
        <taxon>Scarabaeiformia</taxon>
        <taxon>Scarabaeidae</taxon>
        <taxon>Rutelinae</taxon>
        <taxon>Popillia</taxon>
    </lineage>
</organism>
<evidence type="ECO:0000313" key="3">
    <source>
        <dbReference type="Proteomes" id="UP001458880"/>
    </source>
</evidence>
<name>A0AAW1JJ31_POPJA</name>
<proteinExistence type="predicted"/>
<dbReference type="EMBL" id="JASPKY010000351">
    <property type="protein sequence ID" value="KAK9704367.1"/>
    <property type="molecule type" value="Genomic_DNA"/>
</dbReference>
<feature type="signal peptide" evidence="1">
    <location>
        <begin position="1"/>
        <end position="27"/>
    </location>
</feature>
<feature type="chain" id="PRO_5043340338" evidence="1">
    <location>
        <begin position="28"/>
        <end position="188"/>
    </location>
</feature>